<dbReference type="PROSITE" id="PS01321">
    <property type="entry name" value="RUVC"/>
    <property type="match status" value="1"/>
</dbReference>
<evidence type="ECO:0000256" key="7">
    <source>
        <dbReference type="ARBA" id="ARBA00022801"/>
    </source>
</evidence>
<keyword evidence="13" id="KW-1185">Reference proteome</keyword>
<keyword evidence="5" id="KW-0255">Endonuclease</keyword>
<evidence type="ECO:0000256" key="9">
    <source>
        <dbReference type="ARBA" id="ARBA00023125"/>
    </source>
</evidence>
<evidence type="ECO:0000256" key="1">
    <source>
        <dbReference type="ARBA" id="ARBA00009518"/>
    </source>
</evidence>
<gene>
    <name evidence="12" type="ORF">GCM10011346_33760</name>
</gene>
<keyword evidence="10" id="KW-0233">DNA recombination</keyword>
<dbReference type="EMBL" id="BMLW01000010">
    <property type="protein sequence ID" value="GGP13504.1"/>
    <property type="molecule type" value="Genomic_DNA"/>
</dbReference>
<sequence length="173" mass="18593">MADKKAIILGLDLSLACPGFALVEITKGKAKILAVSHVKTNAKHDYAVRGRVIESKLRTFLAENKGERVTYVCREKYAGKFGHHSIFTAHAAADRALHDFGLLPDSCKPIAQQSVKKTVVGKGRAEKPEVEEAVRKITGYTGELGGADSDESDATAVALAFAINEGLITKEDE</sequence>
<dbReference type="Gene3D" id="3.30.420.10">
    <property type="entry name" value="Ribonuclease H-like superfamily/Ribonuclease H"/>
    <property type="match status" value="1"/>
</dbReference>
<keyword evidence="2" id="KW-0963">Cytoplasm</keyword>
<keyword evidence="4" id="KW-0479">Metal-binding</keyword>
<keyword evidence="11" id="KW-0234">DNA repair</keyword>
<dbReference type="InterPro" id="IPR002176">
    <property type="entry name" value="X-over_junc_endoDNase_RuvC"/>
</dbReference>
<evidence type="ECO:0000313" key="12">
    <source>
        <dbReference type="EMBL" id="GGP13504.1"/>
    </source>
</evidence>
<keyword evidence="9" id="KW-0238">DNA-binding</keyword>
<evidence type="ECO:0000256" key="4">
    <source>
        <dbReference type="ARBA" id="ARBA00022723"/>
    </source>
</evidence>
<keyword evidence="3" id="KW-0540">Nuclease</keyword>
<keyword evidence="8" id="KW-0460">Magnesium</keyword>
<evidence type="ECO:0000256" key="2">
    <source>
        <dbReference type="ARBA" id="ARBA00022490"/>
    </source>
</evidence>
<accession>A0ABQ2NY48</accession>
<evidence type="ECO:0000256" key="10">
    <source>
        <dbReference type="ARBA" id="ARBA00023172"/>
    </source>
</evidence>
<evidence type="ECO:0000256" key="3">
    <source>
        <dbReference type="ARBA" id="ARBA00022722"/>
    </source>
</evidence>
<dbReference type="SUPFAM" id="SSF53098">
    <property type="entry name" value="Ribonuclease H-like"/>
    <property type="match status" value="1"/>
</dbReference>
<keyword evidence="7" id="KW-0378">Hydrolase</keyword>
<dbReference type="Proteomes" id="UP000641206">
    <property type="component" value="Unassembled WGS sequence"/>
</dbReference>
<name>A0ABQ2NY48_9BACI</name>
<comment type="similarity">
    <text evidence="1">Belongs to the RuvC family.</text>
</comment>
<evidence type="ECO:0000313" key="13">
    <source>
        <dbReference type="Proteomes" id="UP000641206"/>
    </source>
</evidence>
<dbReference type="PRINTS" id="PR00696">
    <property type="entry name" value="RSOLVASERUVC"/>
</dbReference>
<dbReference type="Pfam" id="PF02075">
    <property type="entry name" value="RuvC"/>
    <property type="match status" value="1"/>
</dbReference>
<evidence type="ECO:0000256" key="8">
    <source>
        <dbReference type="ARBA" id="ARBA00022842"/>
    </source>
</evidence>
<dbReference type="InterPro" id="IPR036397">
    <property type="entry name" value="RNaseH_sf"/>
</dbReference>
<dbReference type="RefSeq" id="WP_188735509.1">
    <property type="nucleotide sequence ID" value="NZ_BMLW01000010.1"/>
</dbReference>
<reference evidence="13" key="1">
    <citation type="journal article" date="2019" name="Int. J. Syst. Evol. Microbiol.">
        <title>The Global Catalogue of Microorganisms (GCM) 10K type strain sequencing project: providing services to taxonomists for standard genome sequencing and annotation.</title>
        <authorList>
            <consortium name="The Broad Institute Genomics Platform"/>
            <consortium name="The Broad Institute Genome Sequencing Center for Infectious Disease"/>
            <person name="Wu L."/>
            <person name="Ma J."/>
        </authorList>
    </citation>
    <scope>NUCLEOTIDE SEQUENCE [LARGE SCALE GENOMIC DNA]</scope>
    <source>
        <strain evidence="13">CGMCC 1.7693</strain>
    </source>
</reference>
<dbReference type="PANTHER" id="PTHR30194">
    <property type="entry name" value="CROSSOVER JUNCTION ENDODEOXYRIBONUCLEASE RUVC"/>
    <property type="match status" value="1"/>
</dbReference>
<evidence type="ECO:0000256" key="5">
    <source>
        <dbReference type="ARBA" id="ARBA00022759"/>
    </source>
</evidence>
<dbReference type="InterPro" id="IPR020563">
    <property type="entry name" value="X-over_junc_endoDNase_Mg_BS"/>
</dbReference>
<evidence type="ECO:0008006" key="14">
    <source>
        <dbReference type="Google" id="ProtNLM"/>
    </source>
</evidence>
<organism evidence="12 13">
    <name type="scientific">Oceanobacillus neutriphilus</name>
    <dbReference type="NCBI Taxonomy" id="531815"/>
    <lineage>
        <taxon>Bacteria</taxon>
        <taxon>Bacillati</taxon>
        <taxon>Bacillota</taxon>
        <taxon>Bacilli</taxon>
        <taxon>Bacillales</taxon>
        <taxon>Bacillaceae</taxon>
        <taxon>Oceanobacillus</taxon>
    </lineage>
</organism>
<dbReference type="PANTHER" id="PTHR30194:SF3">
    <property type="entry name" value="CROSSOVER JUNCTION ENDODEOXYRIBONUCLEASE RUVC"/>
    <property type="match status" value="1"/>
</dbReference>
<protein>
    <recommendedName>
        <fullName evidence="14">Holliday junction nuclease RuvC</fullName>
    </recommendedName>
</protein>
<comment type="caution">
    <text evidence="12">The sequence shown here is derived from an EMBL/GenBank/DDBJ whole genome shotgun (WGS) entry which is preliminary data.</text>
</comment>
<dbReference type="InterPro" id="IPR012337">
    <property type="entry name" value="RNaseH-like_sf"/>
</dbReference>
<evidence type="ECO:0000256" key="11">
    <source>
        <dbReference type="ARBA" id="ARBA00023204"/>
    </source>
</evidence>
<proteinExistence type="inferred from homology"/>
<evidence type="ECO:0000256" key="6">
    <source>
        <dbReference type="ARBA" id="ARBA00022763"/>
    </source>
</evidence>
<keyword evidence="6" id="KW-0227">DNA damage</keyword>